<dbReference type="InterPro" id="IPR051677">
    <property type="entry name" value="AfsR-DnrI-RedD_regulator"/>
</dbReference>
<reference evidence="4" key="2">
    <citation type="submission" date="2020-09" db="EMBL/GenBank/DDBJ databases">
        <authorList>
            <person name="Sun Q."/>
            <person name="Zhou Y."/>
        </authorList>
    </citation>
    <scope>NUCLEOTIDE SEQUENCE</scope>
    <source>
        <strain evidence="4">CGMCC 4.5737</strain>
    </source>
</reference>
<reference evidence="4" key="1">
    <citation type="journal article" date="2014" name="Int. J. Syst. Evol. Microbiol.">
        <title>Complete genome sequence of Corynebacterium casei LMG S-19264T (=DSM 44701T), isolated from a smear-ripened cheese.</title>
        <authorList>
            <consortium name="US DOE Joint Genome Institute (JGI-PGF)"/>
            <person name="Walter F."/>
            <person name="Albersmeier A."/>
            <person name="Kalinowski J."/>
            <person name="Ruckert C."/>
        </authorList>
    </citation>
    <scope>NUCLEOTIDE SEQUENCE</scope>
    <source>
        <strain evidence="4">CGMCC 4.5737</strain>
    </source>
</reference>
<dbReference type="PANTHER" id="PTHR35807:SF1">
    <property type="entry name" value="TRANSCRIPTIONAL REGULATOR REDD"/>
    <property type="match status" value="1"/>
</dbReference>
<proteinExistence type="predicted"/>
<dbReference type="InterPro" id="IPR005158">
    <property type="entry name" value="BTAD"/>
</dbReference>
<accession>A0A8J3CCZ6</accession>
<evidence type="ECO:0000313" key="4">
    <source>
        <dbReference type="EMBL" id="GGM41469.1"/>
    </source>
</evidence>
<dbReference type="SUPFAM" id="SSF46894">
    <property type="entry name" value="C-terminal effector domain of the bipartite response regulators"/>
    <property type="match status" value="1"/>
</dbReference>
<gene>
    <name evidence="4" type="ORF">GCM10012275_10590</name>
</gene>
<protein>
    <recommendedName>
        <fullName evidence="3">Bacterial transcriptional activator domain-containing protein</fullName>
    </recommendedName>
</protein>
<keyword evidence="1" id="KW-0805">Transcription regulation</keyword>
<dbReference type="Gene3D" id="1.25.40.10">
    <property type="entry name" value="Tetratricopeptide repeat domain"/>
    <property type="match status" value="1"/>
</dbReference>
<dbReference type="AlphaFoldDB" id="A0A8J3CCZ6"/>
<organism evidence="4 5">
    <name type="scientific">Longimycelium tulufanense</name>
    <dbReference type="NCBI Taxonomy" id="907463"/>
    <lineage>
        <taxon>Bacteria</taxon>
        <taxon>Bacillati</taxon>
        <taxon>Actinomycetota</taxon>
        <taxon>Actinomycetes</taxon>
        <taxon>Pseudonocardiales</taxon>
        <taxon>Pseudonocardiaceae</taxon>
        <taxon>Longimycelium</taxon>
    </lineage>
</organism>
<sequence length="252" mass="28149">MRFEVLGSFRFLSDRGEAELGPNQRRLVFATLVLHMNKPVQIGSIAHVLWGDDVPESAAGNVQAHVSRIRSQLRRIPTTDVELRTMGRSYVLRGSPDQVDAHEFRRLAAEAAARNGDRAIERYDRALALWRGTSALADLTPERSRELLVRPLEELRLHVLEARNELMLSSGGHQELIPELTSLVGHHPGRTRTTAQLMLALHRSGRTVEALAIYRSARESIVSTHGLEPARGLAELHDRILRDDPALQLAVV</sequence>
<dbReference type="Proteomes" id="UP000637578">
    <property type="component" value="Unassembled WGS sequence"/>
</dbReference>
<evidence type="ECO:0000259" key="3">
    <source>
        <dbReference type="SMART" id="SM01043"/>
    </source>
</evidence>
<dbReference type="InterPro" id="IPR036388">
    <property type="entry name" value="WH-like_DNA-bd_sf"/>
</dbReference>
<evidence type="ECO:0000256" key="1">
    <source>
        <dbReference type="ARBA" id="ARBA00023015"/>
    </source>
</evidence>
<dbReference type="SUPFAM" id="SSF48452">
    <property type="entry name" value="TPR-like"/>
    <property type="match status" value="1"/>
</dbReference>
<name>A0A8J3CCZ6_9PSEU</name>
<evidence type="ECO:0000313" key="5">
    <source>
        <dbReference type="Proteomes" id="UP000637578"/>
    </source>
</evidence>
<evidence type="ECO:0000256" key="2">
    <source>
        <dbReference type="ARBA" id="ARBA00023163"/>
    </source>
</evidence>
<dbReference type="PANTHER" id="PTHR35807">
    <property type="entry name" value="TRANSCRIPTIONAL REGULATOR REDD-RELATED"/>
    <property type="match status" value="1"/>
</dbReference>
<dbReference type="CDD" id="cd15831">
    <property type="entry name" value="BTAD"/>
    <property type="match status" value="1"/>
</dbReference>
<dbReference type="Pfam" id="PF03704">
    <property type="entry name" value="BTAD"/>
    <property type="match status" value="1"/>
</dbReference>
<dbReference type="SMART" id="SM01043">
    <property type="entry name" value="BTAD"/>
    <property type="match status" value="1"/>
</dbReference>
<dbReference type="InterPro" id="IPR011990">
    <property type="entry name" value="TPR-like_helical_dom_sf"/>
</dbReference>
<dbReference type="GO" id="GO:0003677">
    <property type="term" value="F:DNA binding"/>
    <property type="evidence" value="ECO:0007669"/>
    <property type="project" value="InterPro"/>
</dbReference>
<keyword evidence="5" id="KW-1185">Reference proteome</keyword>
<feature type="domain" description="Bacterial transcriptional activator" evidence="3">
    <location>
        <begin position="99"/>
        <end position="241"/>
    </location>
</feature>
<dbReference type="InterPro" id="IPR016032">
    <property type="entry name" value="Sig_transdc_resp-reg_C-effctor"/>
</dbReference>
<dbReference type="GO" id="GO:0006355">
    <property type="term" value="P:regulation of DNA-templated transcription"/>
    <property type="evidence" value="ECO:0007669"/>
    <property type="project" value="InterPro"/>
</dbReference>
<dbReference type="EMBL" id="BMMK01000003">
    <property type="protein sequence ID" value="GGM41469.1"/>
    <property type="molecule type" value="Genomic_DNA"/>
</dbReference>
<comment type="caution">
    <text evidence="4">The sequence shown here is derived from an EMBL/GenBank/DDBJ whole genome shotgun (WGS) entry which is preliminary data.</text>
</comment>
<dbReference type="RefSeq" id="WP_189054483.1">
    <property type="nucleotide sequence ID" value="NZ_BMMK01000003.1"/>
</dbReference>
<keyword evidence="2" id="KW-0804">Transcription</keyword>
<dbReference type="Gene3D" id="1.10.10.10">
    <property type="entry name" value="Winged helix-like DNA-binding domain superfamily/Winged helix DNA-binding domain"/>
    <property type="match status" value="1"/>
</dbReference>